<keyword evidence="2" id="KW-1003">Cell membrane</keyword>
<keyword evidence="1 8" id="KW-0813">Transport</keyword>
<dbReference type="SUPFAM" id="SSF52540">
    <property type="entry name" value="P-loop containing nucleoside triphosphate hydrolases"/>
    <property type="match status" value="1"/>
</dbReference>
<name>A0A3M3ZJS8_9PSED</name>
<evidence type="ECO:0000256" key="4">
    <source>
        <dbReference type="ARBA" id="ARBA00022741"/>
    </source>
</evidence>
<evidence type="ECO:0000256" key="1">
    <source>
        <dbReference type="ARBA" id="ARBA00022448"/>
    </source>
</evidence>
<dbReference type="GO" id="GO:0005886">
    <property type="term" value="C:plasma membrane"/>
    <property type="evidence" value="ECO:0007669"/>
    <property type="project" value="UniProtKB-SubCell"/>
</dbReference>
<comment type="subcellular location">
    <subcellularLocation>
        <location evidence="8">Cell inner membrane</location>
        <topology evidence="8">Peripheral membrane protein</topology>
    </subcellularLocation>
</comment>
<organism evidence="10 11">
    <name type="scientific">Pseudomonas syringae pv. philadelphi</name>
    <dbReference type="NCBI Taxonomy" id="251706"/>
    <lineage>
        <taxon>Bacteria</taxon>
        <taxon>Pseudomonadati</taxon>
        <taxon>Pseudomonadota</taxon>
        <taxon>Gammaproteobacteria</taxon>
        <taxon>Pseudomonadales</taxon>
        <taxon>Pseudomonadaceae</taxon>
        <taxon>Pseudomonas</taxon>
    </lineage>
</organism>
<evidence type="ECO:0000256" key="5">
    <source>
        <dbReference type="ARBA" id="ARBA00022840"/>
    </source>
</evidence>
<dbReference type="Gene3D" id="3.40.50.300">
    <property type="entry name" value="P-loop containing nucleotide triphosphate hydrolases"/>
    <property type="match status" value="1"/>
</dbReference>
<dbReference type="Pfam" id="PF00005">
    <property type="entry name" value="ABC_tran"/>
    <property type="match status" value="1"/>
</dbReference>
<evidence type="ECO:0000259" key="9">
    <source>
        <dbReference type="Pfam" id="PF00005"/>
    </source>
</evidence>
<dbReference type="InterPro" id="IPR027417">
    <property type="entry name" value="P-loop_NTPase"/>
</dbReference>
<keyword evidence="3" id="KW-0677">Repeat</keyword>
<dbReference type="GO" id="GO:0043211">
    <property type="term" value="F:ABC-type carbohydrate transporter activity"/>
    <property type="evidence" value="ECO:0007669"/>
    <property type="project" value="UniProtKB-UniRule"/>
</dbReference>
<dbReference type="GO" id="GO:0005524">
    <property type="term" value="F:ATP binding"/>
    <property type="evidence" value="ECO:0007669"/>
    <property type="project" value="UniProtKB-UniRule"/>
</dbReference>
<evidence type="ECO:0000256" key="8">
    <source>
        <dbReference type="RuleBase" id="RU367029"/>
    </source>
</evidence>
<accession>A0A3M3ZJS8</accession>
<comment type="function">
    <text evidence="8">Part of an ABC transporter complex involved in carbohydrate import. Could be involved in ribose, galactose and/or methyl galactoside import. Responsible for energy coupling to the transport system.</text>
</comment>
<evidence type="ECO:0000256" key="6">
    <source>
        <dbReference type="ARBA" id="ARBA00022967"/>
    </source>
</evidence>
<reference evidence="10 11" key="1">
    <citation type="submission" date="2018-08" db="EMBL/GenBank/DDBJ databases">
        <title>Recombination of ecologically and evolutionarily significant loci maintains genetic cohesion in the Pseudomonas syringae species complex.</title>
        <authorList>
            <person name="Dillon M."/>
            <person name="Thakur S."/>
            <person name="Almeida R.N.D."/>
            <person name="Weir B.S."/>
            <person name="Guttman D.S."/>
        </authorList>
    </citation>
    <scope>NUCLEOTIDE SEQUENCE [LARGE SCALE GENOMIC DNA]</scope>
    <source>
        <strain evidence="10 11">ICMP 8902</strain>
    </source>
</reference>
<keyword evidence="7 8" id="KW-0472">Membrane</keyword>
<keyword evidence="8" id="KW-0762">Sugar transport</keyword>
<dbReference type="PANTHER" id="PTHR43790:SF7">
    <property type="entry name" value="GALACTOSE_METHYL GALACTOSIDE IMPORT ATP-BINDING PROTEIN MGLA"/>
    <property type="match status" value="1"/>
</dbReference>
<sequence length="78" mass="8309">MRAGEILGIAGLMGSGRTNVAETLFGITPADSGEILFEGKTVRIGDPHQAIELGFALLTEDRKLTGLFPCLSVMENME</sequence>
<dbReference type="GO" id="GO:0016887">
    <property type="term" value="F:ATP hydrolysis activity"/>
    <property type="evidence" value="ECO:0007669"/>
    <property type="project" value="InterPro"/>
</dbReference>
<proteinExistence type="inferred from homology"/>
<evidence type="ECO:0000256" key="2">
    <source>
        <dbReference type="ARBA" id="ARBA00022475"/>
    </source>
</evidence>
<keyword evidence="5 8" id="KW-0067">ATP-binding</keyword>
<dbReference type="EC" id="7.5.2.11" evidence="8"/>
<comment type="caution">
    <text evidence="10">The sequence shown here is derived from an EMBL/GenBank/DDBJ whole genome shotgun (WGS) entry which is preliminary data.</text>
</comment>
<dbReference type="PANTHER" id="PTHR43790">
    <property type="entry name" value="CARBOHYDRATE TRANSPORT ATP-BINDING PROTEIN MG119-RELATED"/>
    <property type="match status" value="1"/>
</dbReference>
<evidence type="ECO:0000313" key="11">
    <source>
        <dbReference type="Proteomes" id="UP000279372"/>
    </source>
</evidence>
<comment type="catalytic activity">
    <reaction evidence="8">
        <text>D-galactose(out) + ATP + H2O = D-galactose(in) + ADP + phosphate + H(+)</text>
        <dbReference type="Rhea" id="RHEA:60156"/>
        <dbReference type="ChEBI" id="CHEBI:4139"/>
        <dbReference type="ChEBI" id="CHEBI:15377"/>
        <dbReference type="ChEBI" id="CHEBI:15378"/>
        <dbReference type="ChEBI" id="CHEBI:30616"/>
        <dbReference type="ChEBI" id="CHEBI:43474"/>
        <dbReference type="ChEBI" id="CHEBI:456216"/>
        <dbReference type="EC" id="7.5.2.11"/>
    </reaction>
</comment>
<dbReference type="AlphaFoldDB" id="A0A3M3ZJS8"/>
<dbReference type="Proteomes" id="UP000279372">
    <property type="component" value="Unassembled WGS sequence"/>
</dbReference>
<dbReference type="InterPro" id="IPR003439">
    <property type="entry name" value="ABC_transporter-like_ATP-bd"/>
</dbReference>
<gene>
    <name evidence="10" type="ORF">ALQ33_05095</name>
</gene>
<keyword evidence="8" id="KW-0997">Cell inner membrane</keyword>
<comment type="similarity">
    <text evidence="8">Belongs to the ABC transporter superfamily.</text>
</comment>
<feature type="non-terminal residue" evidence="10">
    <location>
        <position position="78"/>
    </location>
</feature>
<protein>
    <recommendedName>
        <fullName evidence="8">Ribose/galactose/methyl galactoside import ATP-binding protein</fullName>
        <ecNumber evidence="8">7.5.2.11</ecNumber>
    </recommendedName>
</protein>
<evidence type="ECO:0000313" key="10">
    <source>
        <dbReference type="EMBL" id="RMO94114.1"/>
    </source>
</evidence>
<evidence type="ECO:0000256" key="7">
    <source>
        <dbReference type="ARBA" id="ARBA00023136"/>
    </source>
</evidence>
<dbReference type="InterPro" id="IPR050107">
    <property type="entry name" value="ABC_carbohydrate_import_ATPase"/>
</dbReference>
<keyword evidence="6 8" id="KW-1278">Translocase</keyword>
<keyword evidence="4 8" id="KW-0547">Nucleotide-binding</keyword>
<evidence type="ECO:0000256" key="3">
    <source>
        <dbReference type="ARBA" id="ARBA00022737"/>
    </source>
</evidence>
<feature type="domain" description="ABC transporter" evidence="9">
    <location>
        <begin position="2"/>
        <end position="76"/>
    </location>
</feature>
<dbReference type="EMBL" id="RBQB01000077">
    <property type="protein sequence ID" value="RMO94114.1"/>
    <property type="molecule type" value="Genomic_DNA"/>
</dbReference>